<dbReference type="NCBIfam" id="TIGR02595">
    <property type="entry name" value="PEP_CTERM"/>
    <property type="match status" value="1"/>
</dbReference>
<organism evidence="3 4">
    <name type="scientific">Thalassotalea euphylliae</name>
    <dbReference type="NCBI Taxonomy" id="1655234"/>
    <lineage>
        <taxon>Bacteria</taxon>
        <taxon>Pseudomonadati</taxon>
        <taxon>Pseudomonadota</taxon>
        <taxon>Gammaproteobacteria</taxon>
        <taxon>Alteromonadales</taxon>
        <taxon>Colwelliaceae</taxon>
        <taxon>Thalassotalea</taxon>
    </lineage>
</organism>
<dbReference type="RefSeq" id="WP_116009596.1">
    <property type="nucleotide sequence ID" value="NZ_QUOU01000001.1"/>
</dbReference>
<dbReference type="Pfam" id="PF07589">
    <property type="entry name" value="PEP-CTERM"/>
    <property type="match status" value="1"/>
</dbReference>
<accession>A0A3E0TVT5</accession>
<gene>
    <name evidence="3" type="ORF">DXX93_19675</name>
</gene>
<reference evidence="3 4" key="1">
    <citation type="submission" date="2018-08" db="EMBL/GenBank/DDBJ databases">
        <title>Thalassotalea euphylliae genome.</title>
        <authorList>
            <person name="Summers S."/>
            <person name="Rice S.A."/>
            <person name="Freckelton M.L."/>
            <person name="Nedved B.T."/>
            <person name="Hadfield M.G."/>
        </authorList>
    </citation>
    <scope>NUCLEOTIDE SEQUENCE [LARGE SCALE GENOMIC DNA]</scope>
    <source>
        <strain evidence="3 4">H1</strain>
    </source>
</reference>
<evidence type="ECO:0000313" key="4">
    <source>
        <dbReference type="Proteomes" id="UP000256478"/>
    </source>
</evidence>
<keyword evidence="1" id="KW-0732">Signal</keyword>
<evidence type="ECO:0000256" key="1">
    <source>
        <dbReference type="SAM" id="SignalP"/>
    </source>
</evidence>
<feature type="signal peptide" evidence="1">
    <location>
        <begin position="1"/>
        <end position="22"/>
    </location>
</feature>
<dbReference type="AlphaFoldDB" id="A0A3E0TVT5"/>
<dbReference type="InterPro" id="IPR013424">
    <property type="entry name" value="Ice-binding_C"/>
</dbReference>
<proteinExistence type="predicted"/>
<dbReference type="Proteomes" id="UP000256478">
    <property type="component" value="Unassembled WGS sequence"/>
</dbReference>
<sequence length="272" mass="27819">MKIKHVLIGGALALGLSANASAVNVGGVVWEPSSLFDWTSNSNLIEDLLDPGPDGIFGAENAANGADDVVTTLSGFGIVTGLNNTNQGTFCPSCELTYEFGGFELSSVIPQSPGADLGFTGGWIRFYVDNPLSTPYDGNDRTTANDGTLWLALSARDQASTIHPGLVSIEADLSTFGGGGDAGTGAGALDVDFTFGGGGLAANNFDTNTQVAGTDVFFSTSFQPIPGGATPDGLELFGTADFRGASTIPEPSSIALIGLAMLGFAGLRRRKH</sequence>
<dbReference type="EMBL" id="QUOU01000001">
    <property type="protein sequence ID" value="REL28564.1"/>
    <property type="molecule type" value="Genomic_DNA"/>
</dbReference>
<feature type="domain" description="Ice-binding protein C-terminal" evidence="2">
    <location>
        <begin position="247"/>
        <end position="270"/>
    </location>
</feature>
<evidence type="ECO:0000259" key="2">
    <source>
        <dbReference type="Pfam" id="PF07589"/>
    </source>
</evidence>
<feature type="chain" id="PRO_5017670089" evidence="1">
    <location>
        <begin position="23"/>
        <end position="272"/>
    </location>
</feature>
<evidence type="ECO:0000313" key="3">
    <source>
        <dbReference type="EMBL" id="REL28564.1"/>
    </source>
</evidence>
<name>A0A3E0TVT5_9GAMM</name>
<protein>
    <submittedName>
        <fullName evidence="3">PEP-CTERM sorting domain-containing protein</fullName>
    </submittedName>
</protein>
<comment type="caution">
    <text evidence="3">The sequence shown here is derived from an EMBL/GenBank/DDBJ whole genome shotgun (WGS) entry which is preliminary data.</text>
</comment>
<dbReference type="OrthoDB" id="5959021at2"/>